<keyword evidence="3" id="KW-1185">Reference proteome</keyword>
<feature type="transmembrane region" description="Helical" evidence="1">
    <location>
        <begin position="12"/>
        <end position="31"/>
    </location>
</feature>
<accession>A0A1G5QUB3</accession>
<dbReference type="RefSeq" id="WP_092998399.1">
    <property type="nucleotide sequence ID" value="NZ_FMWD01000009.1"/>
</dbReference>
<reference evidence="2 3" key="1">
    <citation type="submission" date="2016-10" db="EMBL/GenBank/DDBJ databases">
        <authorList>
            <person name="de Groot N.N."/>
        </authorList>
    </citation>
    <scope>NUCLEOTIDE SEQUENCE [LARGE SCALE GENOMIC DNA]</scope>
    <source>
        <strain evidence="2 3">HLD2</strain>
    </source>
</reference>
<keyword evidence="1" id="KW-0812">Transmembrane</keyword>
<dbReference type="AlphaFoldDB" id="A0A1G5QUB3"/>
<evidence type="ECO:0000313" key="2">
    <source>
        <dbReference type="EMBL" id="SCZ65178.1"/>
    </source>
</evidence>
<evidence type="ECO:0000256" key="1">
    <source>
        <dbReference type="SAM" id="Phobius"/>
    </source>
</evidence>
<dbReference type="STRING" id="415747.SAMN03097708_02801"/>
<dbReference type="EMBL" id="FMWD01000009">
    <property type="protein sequence ID" value="SCZ65178.1"/>
    <property type="molecule type" value="Genomic_DNA"/>
</dbReference>
<keyword evidence="1" id="KW-1133">Transmembrane helix</keyword>
<organism evidence="2 3">
    <name type="scientific">Thiohalomonas denitrificans</name>
    <dbReference type="NCBI Taxonomy" id="415747"/>
    <lineage>
        <taxon>Bacteria</taxon>
        <taxon>Pseudomonadati</taxon>
        <taxon>Pseudomonadota</taxon>
        <taxon>Gammaproteobacteria</taxon>
        <taxon>Thiohalomonadales</taxon>
        <taxon>Thiohalomonadaceae</taxon>
        <taxon>Thiohalomonas</taxon>
    </lineage>
</organism>
<gene>
    <name evidence="2" type="ORF">SAMN03097708_02801</name>
</gene>
<dbReference type="OrthoDB" id="7062495at2"/>
<keyword evidence="1" id="KW-0472">Membrane</keyword>
<name>A0A1G5QUB3_9GAMM</name>
<proteinExistence type="predicted"/>
<dbReference type="Proteomes" id="UP000199648">
    <property type="component" value="Unassembled WGS sequence"/>
</dbReference>
<evidence type="ECO:0008006" key="4">
    <source>
        <dbReference type="Google" id="ProtNLM"/>
    </source>
</evidence>
<evidence type="ECO:0000313" key="3">
    <source>
        <dbReference type="Proteomes" id="UP000199648"/>
    </source>
</evidence>
<sequence length="134" mass="14341">MCGINRRRQQGASLITAIFLITALAVLAALMTKLTQFGNTKTIKEWYSAQALYAAESAISAAAYDIVDSDDCADRNNINVTVDSKSSAIYSVTCNQPGLGTHDVNLYEITATGTAGNGSYQAQRRIVVQFLPDG</sequence>
<protein>
    <recommendedName>
        <fullName evidence="4">MSHA biogenesis protein MshP</fullName>
    </recommendedName>
</protein>